<evidence type="ECO:0000313" key="2">
    <source>
        <dbReference type="Proteomes" id="UP000291072"/>
    </source>
</evidence>
<sequence>MISPQDYQLGTIITLKKPHPSKTIEWEVVRLGLDIKLKSTTVENTYIIMERPSFHKRVKLIIKK</sequence>
<reference evidence="1 2" key="1">
    <citation type="submission" date="2018-02" db="EMBL/GenBank/DDBJ databases">
        <title>Mycoplasma marinum and Mycoplasma todarodis sp. nov., moderately halophilic and psychrotolerant mycoplasmas isolated from cephalopods.</title>
        <authorList>
            <person name="Viver T."/>
        </authorList>
    </citation>
    <scope>NUCLEOTIDE SEQUENCE [LARGE SCALE GENOMIC DNA]</scope>
    <source>
        <strain evidence="1 2">5H</strain>
    </source>
</reference>
<dbReference type="InterPro" id="IPR009296">
    <property type="entry name" value="DUF951"/>
</dbReference>
<accession>A0A4R0XWL9</accession>
<dbReference type="Proteomes" id="UP000291072">
    <property type="component" value="Unassembled WGS sequence"/>
</dbReference>
<keyword evidence="2" id="KW-1185">Reference proteome</keyword>
<dbReference type="Pfam" id="PF06107">
    <property type="entry name" value="DUF951"/>
    <property type="match status" value="1"/>
</dbReference>
<proteinExistence type="predicted"/>
<organism evidence="1 2">
    <name type="scientific">Mycoplasma todarodis</name>
    <dbReference type="NCBI Taxonomy" id="1937191"/>
    <lineage>
        <taxon>Bacteria</taxon>
        <taxon>Bacillati</taxon>
        <taxon>Mycoplasmatota</taxon>
        <taxon>Mollicutes</taxon>
        <taxon>Mycoplasmataceae</taxon>
        <taxon>Mycoplasma</taxon>
    </lineage>
</organism>
<dbReference type="AlphaFoldDB" id="A0A4R0XWL9"/>
<dbReference type="OrthoDB" id="400188at2"/>
<name>A0A4R0XWL9_9MOLU</name>
<dbReference type="EMBL" id="PSZP01000008">
    <property type="protein sequence ID" value="TCG11381.1"/>
    <property type="molecule type" value="Genomic_DNA"/>
</dbReference>
<gene>
    <name evidence="1" type="ORF">C4B25_01640</name>
</gene>
<dbReference type="PIRSF" id="PIRSF037263">
    <property type="entry name" value="DUF951_bac"/>
    <property type="match status" value="1"/>
</dbReference>
<evidence type="ECO:0000313" key="1">
    <source>
        <dbReference type="EMBL" id="TCG11381.1"/>
    </source>
</evidence>
<protein>
    <submittedName>
        <fullName evidence="1">DUF951 domain-containing protein</fullName>
    </submittedName>
</protein>
<dbReference type="PANTHER" id="PTHR38455:SF1">
    <property type="entry name" value="DUF951 DOMAIN-CONTAINING PROTEIN"/>
    <property type="match status" value="1"/>
</dbReference>
<dbReference type="PANTHER" id="PTHR38455">
    <property type="entry name" value="HYPOTHETICAL CYTOSOLIC PROTEIN"/>
    <property type="match status" value="1"/>
</dbReference>
<comment type="caution">
    <text evidence="1">The sequence shown here is derived from an EMBL/GenBank/DDBJ whole genome shotgun (WGS) entry which is preliminary data.</text>
</comment>
<dbReference type="RefSeq" id="WP_131613321.1">
    <property type="nucleotide sequence ID" value="NZ_PSZP01000008.1"/>
</dbReference>